<dbReference type="EMBL" id="CP047475">
    <property type="protein sequence ID" value="QIA62412.1"/>
    <property type="molecule type" value="Genomic_DNA"/>
</dbReference>
<dbReference type="AlphaFoldDB" id="A0A7Z2T180"/>
<dbReference type="KEGG" id="vas:GT360_02230"/>
<evidence type="ECO:0000313" key="2">
    <source>
        <dbReference type="Proteomes" id="UP000464262"/>
    </source>
</evidence>
<dbReference type="RefSeq" id="WP_164647309.1">
    <property type="nucleotide sequence ID" value="NZ_CP047475.1"/>
</dbReference>
<protein>
    <submittedName>
        <fullName evidence="1">Uncharacterized protein</fullName>
    </submittedName>
</protein>
<name>A0A7Z2T180_9VIBR</name>
<evidence type="ECO:0000313" key="1">
    <source>
        <dbReference type="EMBL" id="QIA62412.1"/>
    </source>
</evidence>
<reference evidence="1 2" key="1">
    <citation type="submission" date="2020-01" db="EMBL/GenBank/DDBJ databases">
        <title>Whole genome and functional gene identification of agarase of Vibrio HN897.</title>
        <authorList>
            <person name="Liu Y."/>
            <person name="Zhao Z."/>
        </authorList>
    </citation>
    <scope>NUCLEOTIDE SEQUENCE [LARGE SCALE GENOMIC DNA]</scope>
    <source>
        <strain evidence="1 2">HN897</strain>
    </source>
</reference>
<organism evidence="1 2">
    <name type="scientific">Vibrio astriarenae</name>
    <dbReference type="NCBI Taxonomy" id="1481923"/>
    <lineage>
        <taxon>Bacteria</taxon>
        <taxon>Pseudomonadati</taxon>
        <taxon>Pseudomonadota</taxon>
        <taxon>Gammaproteobacteria</taxon>
        <taxon>Vibrionales</taxon>
        <taxon>Vibrionaceae</taxon>
        <taxon>Vibrio</taxon>
    </lineage>
</organism>
<sequence>MDSERVHSGMMVECHQGIARVLVKDKANDMVLIETQDTHEQMAVHCDELTENIQLHSGCDKYY</sequence>
<proteinExistence type="predicted"/>
<keyword evidence="2" id="KW-1185">Reference proteome</keyword>
<dbReference type="Proteomes" id="UP000464262">
    <property type="component" value="Chromosome 1"/>
</dbReference>
<gene>
    <name evidence="1" type="ORF">GT360_02230</name>
</gene>
<accession>A0A7Z2T180</accession>